<dbReference type="Proteomes" id="UP000228641">
    <property type="component" value="Unassembled WGS sequence"/>
</dbReference>
<dbReference type="EMBL" id="AP014925">
    <property type="protein sequence ID" value="BAR95535.1"/>
    <property type="molecule type" value="Genomic_DNA"/>
</dbReference>
<dbReference type="AlphaFoldDB" id="A0A1P8JLV0"/>
<evidence type="ECO:0008006" key="5">
    <source>
        <dbReference type="Google" id="ProtNLM"/>
    </source>
</evidence>
<dbReference type="RefSeq" id="WP_044048000.1">
    <property type="nucleotide sequence ID" value="NZ_AP014925.1"/>
</dbReference>
<dbReference type="EMBL" id="PGGD01000001">
    <property type="protein sequence ID" value="PJF01198.1"/>
    <property type="molecule type" value="Genomic_DNA"/>
</dbReference>
<gene>
    <name evidence="2" type="ORF">CUB97_08155</name>
    <name evidence="1" type="ORF">PI172_0807</name>
</gene>
<reference evidence="1 3" key="1">
    <citation type="submission" date="2015-07" db="EMBL/GenBank/DDBJ databases">
        <title>Complete genome sequence of Prevotella intermedia strain 17-2.</title>
        <authorList>
            <person name="Nambu T."/>
        </authorList>
    </citation>
    <scope>NUCLEOTIDE SEQUENCE [LARGE SCALE GENOMIC DNA]</scope>
    <source>
        <strain evidence="1 3">17-2</strain>
    </source>
</reference>
<evidence type="ECO:0000313" key="4">
    <source>
        <dbReference type="Proteomes" id="UP000228641"/>
    </source>
</evidence>
<name>A0A1P8JLV0_PREIN</name>
<evidence type="ECO:0000313" key="3">
    <source>
        <dbReference type="Proteomes" id="UP000067008"/>
    </source>
</evidence>
<evidence type="ECO:0000313" key="2">
    <source>
        <dbReference type="EMBL" id="PJF01198.1"/>
    </source>
</evidence>
<dbReference type="Proteomes" id="UP000067008">
    <property type="component" value="Chromosome 2"/>
</dbReference>
<organism evidence="2 4">
    <name type="scientific">Prevotella intermedia</name>
    <dbReference type="NCBI Taxonomy" id="28131"/>
    <lineage>
        <taxon>Bacteria</taxon>
        <taxon>Pseudomonadati</taxon>
        <taxon>Bacteroidota</taxon>
        <taxon>Bacteroidia</taxon>
        <taxon>Bacteroidales</taxon>
        <taxon>Prevotellaceae</taxon>
        <taxon>Prevotella</taxon>
    </lineage>
</organism>
<proteinExistence type="predicted"/>
<reference evidence="2 4" key="2">
    <citation type="submission" date="2017-11" db="EMBL/GenBank/DDBJ databases">
        <title>Genome sequencing of Prevotella intermedia KCOM 1779.</title>
        <authorList>
            <person name="Kook J.-K."/>
            <person name="Park S.-N."/>
            <person name="Lim Y.K."/>
        </authorList>
    </citation>
    <scope>NUCLEOTIDE SEQUENCE [LARGE SCALE GENOMIC DNA]</scope>
    <source>
        <strain evidence="2 4">KCOM 1779</strain>
    </source>
</reference>
<accession>A0A1P8JLV0</accession>
<evidence type="ECO:0000313" key="1">
    <source>
        <dbReference type="EMBL" id="BAR95535.1"/>
    </source>
</evidence>
<sequence>MSIQEQDKQFMIECLTKDLVMMLMEDYGYSMEKALSIVYNSHTYEKLENEKTGLYYQSAEYAYDFLNQELNQCVK</sequence>
<protein>
    <recommendedName>
        <fullName evidence="5">DUF3791 domain-containing protein</fullName>
    </recommendedName>
</protein>